<name>A0A6P4Y3S8_BRABE</name>
<evidence type="ECO:0000256" key="2">
    <source>
        <dbReference type="SAM" id="Phobius"/>
    </source>
</evidence>
<sequence length="231" mass="25566">MATTKKIPSPVQVHAKREDIDIAKVSSGNETDRKEEDVDAPEMCPGRRTPVPSVYLPATTSKNIQQKKKVKEEVPPIPEKSIGGDIKKRSEHAYGLHGTDTAPNSYPNPQPGKAEPRCLHVGDLHAAVYSEQESEDTYGYREAEEVVNKGYKEESGSHNYHKPDGDVYGYEEPVEEVSFAYRAKGHVNEIWKKWKSSRVCWFALGCGLLVVASVVISVILATHITHGGRVS</sequence>
<keyword evidence="2" id="KW-1133">Transmembrane helix</keyword>
<dbReference type="AlphaFoldDB" id="A0A6P4Y3S8"/>
<keyword evidence="2" id="KW-0812">Transmembrane</keyword>
<evidence type="ECO:0000313" key="4">
    <source>
        <dbReference type="RefSeq" id="XP_019617069.1"/>
    </source>
</evidence>
<feature type="region of interest" description="Disordered" evidence="1">
    <location>
        <begin position="1"/>
        <end position="84"/>
    </location>
</feature>
<protein>
    <submittedName>
        <fullName evidence="4">Uncharacterized protein LOC109464504</fullName>
    </submittedName>
</protein>
<organism evidence="3 4">
    <name type="scientific">Branchiostoma belcheri</name>
    <name type="common">Amphioxus</name>
    <dbReference type="NCBI Taxonomy" id="7741"/>
    <lineage>
        <taxon>Eukaryota</taxon>
        <taxon>Metazoa</taxon>
        <taxon>Chordata</taxon>
        <taxon>Cephalochordata</taxon>
        <taxon>Leptocardii</taxon>
        <taxon>Amphioxiformes</taxon>
        <taxon>Branchiostomatidae</taxon>
        <taxon>Branchiostoma</taxon>
    </lineage>
</organism>
<dbReference type="Proteomes" id="UP000515135">
    <property type="component" value="Unplaced"/>
</dbReference>
<evidence type="ECO:0000256" key="1">
    <source>
        <dbReference type="SAM" id="MobiDB-lite"/>
    </source>
</evidence>
<feature type="transmembrane region" description="Helical" evidence="2">
    <location>
        <begin position="199"/>
        <end position="224"/>
    </location>
</feature>
<reference evidence="4" key="1">
    <citation type="submission" date="2025-08" db="UniProtKB">
        <authorList>
            <consortium name="RefSeq"/>
        </authorList>
    </citation>
    <scope>IDENTIFICATION</scope>
    <source>
        <tissue evidence="4">Gonad</tissue>
    </source>
</reference>
<dbReference type="KEGG" id="bbel:109464504"/>
<dbReference type="RefSeq" id="XP_019617069.1">
    <property type="nucleotide sequence ID" value="XM_019761510.1"/>
</dbReference>
<gene>
    <name evidence="4" type="primary">LOC109464504</name>
</gene>
<keyword evidence="3" id="KW-1185">Reference proteome</keyword>
<evidence type="ECO:0000313" key="3">
    <source>
        <dbReference type="Proteomes" id="UP000515135"/>
    </source>
</evidence>
<keyword evidence="2" id="KW-0472">Membrane</keyword>
<accession>A0A6P4Y3S8</accession>
<proteinExistence type="predicted"/>
<dbReference type="GeneID" id="109464504"/>